<evidence type="ECO:0000256" key="3">
    <source>
        <dbReference type="ARBA" id="ARBA00023125"/>
    </source>
</evidence>
<dbReference type="SUPFAM" id="SSF46785">
    <property type="entry name" value="Winged helix' DNA-binding domain"/>
    <property type="match status" value="1"/>
</dbReference>
<feature type="domain" description="HTH lysR-type" evidence="5">
    <location>
        <begin position="10"/>
        <end position="67"/>
    </location>
</feature>
<evidence type="ECO:0000313" key="7">
    <source>
        <dbReference type="Proteomes" id="UP000198284"/>
    </source>
</evidence>
<protein>
    <submittedName>
        <fullName evidence="6">DNA-binding transcriptional regulator, LysR family</fullName>
    </submittedName>
</protein>
<evidence type="ECO:0000256" key="4">
    <source>
        <dbReference type="ARBA" id="ARBA00023163"/>
    </source>
</evidence>
<dbReference type="PANTHER" id="PTHR30419">
    <property type="entry name" value="HTH-TYPE TRANSCRIPTIONAL REGULATOR YBHD"/>
    <property type="match status" value="1"/>
</dbReference>
<proteinExistence type="inferred from homology"/>
<dbReference type="Gene3D" id="3.40.190.290">
    <property type="match status" value="1"/>
</dbReference>
<dbReference type="Proteomes" id="UP000198284">
    <property type="component" value="Unassembled WGS sequence"/>
</dbReference>
<evidence type="ECO:0000256" key="2">
    <source>
        <dbReference type="ARBA" id="ARBA00023015"/>
    </source>
</evidence>
<dbReference type="InterPro" id="IPR036388">
    <property type="entry name" value="WH-like_DNA-bd_sf"/>
</dbReference>
<reference evidence="6 7" key="1">
    <citation type="submission" date="2017-06" db="EMBL/GenBank/DDBJ databases">
        <authorList>
            <person name="Kim H.J."/>
            <person name="Triplett B.A."/>
        </authorList>
    </citation>
    <scope>NUCLEOTIDE SEQUENCE [LARGE SCALE GENOMIC DNA]</scope>
    <source>
        <strain evidence="6 7">U15</strain>
    </source>
</reference>
<dbReference type="Pfam" id="PF00126">
    <property type="entry name" value="HTH_1"/>
    <property type="match status" value="1"/>
</dbReference>
<accession>A0A239DDV6</accession>
<keyword evidence="4" id="KW-0804">Transcription</keyword>
<dbReference type="Pfam" id="PF03466">
    <property type="entry name" value="LysR_substrate"/>
    <property type="match status" value="1"/>
</dbReference>
<dbReference type="GO" id="GO:0003700">
    <property type="term" value="F:DNA-binding transcription factor activity"/>
    <property type="evidence" value="ECO:0007669"/>
    <property type="project" value="InterPro"/>
</dbReference>
<dbReference type="AlphaFoldDB" id="A0A239DDV6"/>
<dbReference type="InterPro" id="IPR036390">
    <property type="entry name" value="WH_DNA-bd_sf"/>
</dbReference>
<dbReference type="InterPro" id="IPR005119">
    <property type="entry name" value="LysR_subst-bd"/>
</dbReference>
<dbReference type="PANTHER" id="PTHR30419:SF8">
    <property type="entry name" value="NITROGEN ASSIMILATION TRANSCRIPTIONAL ACTIVATOR-RELATED"/>
    <property type="match status" value="1"/>
</dbReference>
<dbReference type="PROSITE" id="PS50931">
    <property type="entry name" value="HTH_LYSR"/>
    <property type="match status" value="1"/>
</dbReference>
<evidence type="ECO:0000313" key="6">
    <source>
        <dbReference type="EMBL" id="SNS30101.1"/>
    </source>
</evidence>
<dbReference type="Gene3D" id="1.10.10.10">
    <property type="entry name" value="Winged helix-like DNA-binding domain superfamily/Winged helix DNA-binding domain"/>
    <property type="match status" value="1"/>
</dbReference>
<sequence length="315" mass="34315">MNKPSFLHRIRLRHIQCFVAVAQERNLGRAAERLRISAPAVSKTLSELDEISGQPLFQRNRMGARLTAEGERFMPHALRIMEALDGAAASVDMADEKSAETVQIGALPSVAPDVLPPALKRFRQLHADARVVIHTAANQPLLEMLKAGEIDFAVGRMSDPQMTVGLTFELLYMEPLALLVREGHPLSAAGNVTLSDVLAHPLVVSPTGTVPRHHTESFVRSQGFRMPDNCVETLSVALAQRLVRDSDSVWFAPLGVLGVNAGKREAGLERLPLATTGTEEPVGLLRRAEVGLPQAVQEFIEVLRSVSQERQLSAA</sequence>
<dbReference type="InterPro" id="IPR000847">
    <property type="entry name" value="LysR_HTH_N"/>
</dbReference>
<keyword evidence="7" id="KW-1185">Reference proteome</keyword>
<evidence type="ECO:0000256" key="1">
    <source>
        <dbReference type="ARBA" id="ARBA00009437"/>
    </source>
</evidence>
<keyword evidence="2" id="KW-0805">Transcription regulation</keyword>
<dbReference type="SUPFAM" id="SSF53850">
    <property type="entry name" value="Periplasmic binding protein-like II"/>
    <property type="match status" value="1"/>
</dbReference>
<gene>
    <name evidence="6" type="ORF">SAMN06265795_102116</name>
</gene>
<evidence type="ECO:0000259" key="5">
    <source>
        <dbReference type="PROSITE" id="PS50931"/>
    </source>
</evidence>
<keyword evidence="3 6" id="KW-0238">DNA-binding</keyword>
<name>A0A239DDV6_9BURK</name>
<organism evidence="6 7">
    <name type="scientific">Noviherbaspirillum humi</name>
    <dbReference type="NCBI Taxonomy" id="1688639"/>
    <lineage>
        <taxon>Bacteria</taxon>
        <taxon>Pseudomonadati</taxon>
        <taxon>Pseudomonadota</taxon>
        <taxon>Betaproteobacteria</taxon>
        <taxon>Burkholderiales</taxon>
        <taxon>Oxalobacteraceae</taxon>
        <taxon>Noviherbaspirillum</taxon>
    </lineage>
</organism>
<dbReference type="InterPro" id="IPR050950">
    <property type="entry name" value="HTH-type_LysR_regulators"/>
</dbReference>
<dbReference type="GO" id="GO:0005829">
    <property type="term" value="C:cytosol"/>
    <property type="evidence" value="ECO:0007669"/>
    <property type="project" value="TreeGrafter"/>
</dbReference>
<comment type="similarity">
    <text evidence="1">Belongs to the LysR transcriptional regulatory family.</text>
</comment>
<dbReference type="EMBL" id="FZOT01000002">
    <property type="protein sequence ID" value="SNS30101.1"/>
    <property type="molecule type" value="Genomic_DNA"/>
</dbReference>
<dbReference type="GO" id="GO:0003677">
    <property type="term" value="F:DNA binding"/>
    <property type="evidence" value="ECO:0007669"/>
    <property type="project" value="UniProtKB-KW"/>
</dbReference>
<dbReference type="OrthoDB" id="5914299at2"/>